<proteinExistence type="predicted"/>
<keyword evidence="3" id="KW-1185">Reference proteome</keyword>
<protein>
    <recommendedName>
        <fullName evidence="1">Alginate export domain-containing protein</fullName>
    </recommendedName>
</protein>
<dbReference type="EMBL" id="AVFL01000006">
    <property type="protein sequence ID" value="EWY40747.1"/>
    <property type="molecule type" value="Genomic_DNA"/>
</dbReference>
<sequence>MKAYLVTLAVGLLAGAILGPLNARSPALAETVHDAGAERPAMKSHRFDEDWRVLCDPANRTQFLDPLKCIPMGADGFAKLTLGGELRERFEIVANPGFGLDQSSDHVFLHRALLHGDLHLGDNARAFVQVGAFQQNGREGDRSPTDVDRLDLTQAFIDLGVATPGDGRLTLRGGRQEMSFGASRLVSVRESPNVRRSFDGGRVFWTGGGYRVDVFNARPITLDQGDFDDRVNNGETLWGVYGTGPVPGISGLKADLYHLGFERENARFQNSTADEKRQSSGLRLFGERGGFDWDVEAVYQFGDFGQRDIRAWTVASDVGFTLDWIGMLPRLGLKADIASGDPDPGDGRLGTFNALYPKFPYFSEANLIAPANVIDLQPSVRFQPTPGLEVELAWNALWRQTTDDAIYEPPLAAIAGTAGRGSRFIGHQAILGLEWRATPNISVASQYVHFTPGGTLEDVGGDDVDFLFASVAFKF</sequence>
<name>W9H7T8_9PROT</name>
<dbReference type="Gene3D" id="2.40.160.100">
    <property type="match status" value="1"/>
</dbReference>
<evidence type="ECO:0000313" key="3">
    <source>
        <dbReference type="Proteomes" id="UP000019486"/>
    </source>
</evidence>
<feature type="domain" description="Alginate export" evidence="1">
    <location>
        <begin position="80"/>
        <end position="469"/>
    </location>
</feature>
<gene>
    <name evidence="2" type="ORF">N825_32995</name>
</gene>
<organism evidence="2 3">
    <name type="scientific">Skermanella stibiiresistens SB22</name>
    <dbReference type="NCBI Taxonomy" id="1385369"/>
    <lineage>
        <taxon>Bacteria</taxon>
        <taxon>Pseudomonadati</taxon>
        <taxon>Pseudomonadota</taxon>
        <taxon>Alphaproteobacteria</taxon>
        <taxon>Rhodospirillales</taxon>
        <taxon>Azospirillaceae</taxon>
        <taxon>Skermanella</taxon>
    </lineage>
</organism>
<dbReference type="Pfam" id="PF13372">
    <property type="entry name" value="Alginate_exp"/>
    <property type="match status" value="1"/>
</dbReference>
<accession>W9H7T8</accession>
<dbReference type="Proteomes" id="UP000019486">
    <property type="component" value="Unassembled WGS sequence"/>
</dbReference>
<dbReference type="STRING" id="1385369.N825_32995"/>
<dbReference type="PATRIC" id="fig|1385369.3.peg.2043"/>
<dbReference type="InterPro" id="IPR053728">
    <property type="entry name" value="Alginate_Permeability_Chnl"/>
</dbReference>
<dbReference type="AlphaFoldDB" id="W9H7T8"/>
<dbReference type="SUPFAM" id="SSF56935">
    <property type="entry name" value="Porins"/>
    <property type="match status" value="1"/>
</dbReference>
<dbReference type="RefSeq" id="WP_051511899.1">
    <property type="nucleotide sequence ID" value="NZ_AVFL01000006.1"/>
</dbReference>
<comment type="caution">
    <text evidence="2">The sequence shown here is derived from an EMBL/GenBank/DDBJ whole genome shotgun (WGS) entry which is preliminary data.</text>
</comment>
<evidence type="ECO:0000313" key="2">
    <source>
        <dbReference type="EMBL" id="EWY40747.1"/>
    </source>
</evidence>
<dbReference type="InterPro" id="IPR025388">
    <property type="entry name" value="Alginate_export_dom"/>
</dbReference>
<reference evidence="2 3" key="1">
    <citation type="submission" date="2013-08" db="EMBL/GenBank/DDBJ databases">
        <title>The genome sequence of Skermanella stibiiresistens.</title>
        <authorList>
            <person name="Zhu W."/>
            <person name="Wang G."/>
        </authorList>
    </citation>
    <scope>NUCLEOTIDE SEQUENCE [LARGE SCALE GENOMIC DNA]</scope>
    <source>
        <strain evidence="2 3">SB22</strain>
    </source>
</reference>
<evidence type="ECO:0000259" key="1">
    <source>
        <dbReference type="Pfam" id="PF13372"/>
    </source>
</evidence>